<gene>
    <name evidence="2" type="ORF">LTRI10_LOCUS28437</name>
</gene>
<evidence type="ECO:0000313" key="2">
    <source>
        <dbReference type="EMBL" id="CAL1387452.1"/>
    </source>
</evidence>
<organism evidence="2 3">
    <name type="scientific">Linum trigynum</name>
    <dbReference type="NCBI Taxonomy" id="586398"/>
    <lineage>
        <taxon>Eukaryota</taxon>
        <taxon>Viridiplantae</taxon>
        <taxon>Streptophyta</taxon>
        <taxon>Embryophyta</taxon>
        <taxon>Tracheophyta</taxon>
        <taxon>Spermatophyta</taxon>
        <taxon>Magnoliopsida</taxon>
        <taxon>eudicotyledons</taxon>
        <taxon>Gunneridae</taxon>
        <taxon>Pentapetalae</taxon>
        <taxon>rosids</taxon>
        <taxon>fabids</taxon>
        <taxon>Malpighiales</taxon>
        <taxon>Linaceae</taxon>
        <taxon>Linum</taxon>
    </lineage>
</organism>
<reference evidence="2 3" key="1">
    <citation type="submission" date="2024-04" db="EMBL/GenBank/DDBJ databases">
        <authorList>
            <person name="Fracassetti M."/>
        </authorList>
    </citation>
    <scope>NUCLEOTIDE SEQUENCE [LARGE SCALE GENOMIC DNA]</scope>
</reference>
<evidence type="ECO:0000256" key="1">
    <source>
        <dbReference type="SAM" id="MobiDB-lite"/>
    </source>
</evidence>
<dbReference type="EMBL" id="OZ034818">
    <property type="protein sequence ID" value="CAL1387452.1"/>
    <property type="molecule type" value="Genomic_DNA"/>
</dbReference>
<proteinExistence type="predicted"/>
<feature type="compositionally biased region" description="Basic and acidic residues" evidence="1">
    <location>
        <begin position="153"/>
        <end position="166"/>
    </location>
</feature>
<protein>
    <submittedName>
        <fullName evidence="2">Uncharacterized protein</fullName>
    </submittedName>
</protein>
<feature type="region of interest" description="Disordered" evidence="1">
    <location>
        <begin position="135"/>
        <end position="166"/>
    </location>
</feature>
<dbReference type="AlphaFoldDB" id="A0AAV2EP05"/>
<dbReference type="Proteomes" id="UP001497516">
    <property type="component" value="Chromosome 5"/>
</dbReference>
<sequence length="166" mass="17921">MGTGTAAERCSAPEAAVEDLQALAQNTAAGHEEVRGQVAEILETLKSLVAKVDALTPQMVGEKQLDGQFQSVTVIDRKRSDDNMTRVDANETKAEEDTAISVNKTDCGREVLESFKLTPLIRKRKSYRFLAGAGRARAGPCDANKKPHVGSSFEEKKQVAGASHEH</sequence>
<keyword evidence="3" id="KW-1185">Reference proteome</keyword>
<accession>A0AAV2EP05</accession>
<name>A0AAV2EP05_9ROSI</name>
<evidence type="ECO:0000313" key="3">
    <source>
        <dbReference type="Proteomes" id="UP001497516"/>
    </source>
</evidence>